<dbReference type="EMBL" id="AAKSJB010000070">
    <property type="protein sequence ID" value="ECV2335866.1"/>
    <property type="molecule type" value="Genomic_DNA"/>
</dbReference>
<evidence type="ECO:0000256" key="1">
    <source>
        <dbReference type="SAM" id="MobiDB-lite"/>
    </source>
</evidence>
<name>A0A602T6V8_SALMO</name>
<proteinExistence type="predicted"/>
<organism evidence="2">
    <name type="scientific">Salmonella montevideo</name>
    <dbReference type="NCBI Taxonomy" id="115981"/>
    <lineage>
        <taxon>Bacteria</taxon>
        <taxon>Pseudomonadati</taxon>
        <taxon>Pseudomonadota</taxon>
        <taxon>Gammaproteobacteria</taxon>
        <taxon>Enterobacterales</taxon>
        <taxon>Enterobacteriaceae</taxon>
        <taxon>Salmonella</taxon>
    </lineage>
</organism>
<gene>
    <name evidence="3" type="ORF">APO85_15275</name>
    <name evidence="4" type="ORF">C2689_09095</name>
    <name evidence="2" type="ORF">DT992_22985</name>
</gene>
<dbReference type="EMBL" id="AALEDO010000004">
    <property type="protein sequence ID" value="ECY6786639.1"/>
    <property type="molecule type" value="Genomic_DNA"/>
</dbReference>
<dbReference type="EMBL" id="AAKYVF010000018">
    <property type="protein sequence ID" value="ECX1555474.1"/>
    <property type="molecule type" value="Genomic_DNA"/>
</dbReference>
<evidence type="ECO:0000313" key="2">
    <source>
        <dbReference type="EMBL" id="ECV2335866.1"/>
    </source>
</evidence>
<sequence length="62" mass="6872">MTRNKKDDSNDYSNNKHDSLDYSEKPKSKHIVTFERDSGRKGESSSSANKTTMPAAPAPGKK</sequence>
<dbReference type="AlphaFoldDB" id="A0A602T6V8"/>
<feature type="compositionally biased region" description="Basic and acidic residues" evidence="1">
    <location>
        <begin position="1"/>
        <end position="43"/>
    </location>
</feature>
<evidence type="ECO:0000313" key="4">
    <source>
        <dbReference type="EMBL" id="ECY6786639.1"/>
    </source>
</evidence>
<evidence type="ECO:0000313" key="3">
    <source>
        <dbReference type="EMBL" id="ECX1555474.1"/>
    </source>
</evidence>
<reference evidence="3" key="1">
    <citation type="submission" date="2018-07" db="EMBL/GenBank/DDBJ databases">
        <authorList>
            <consortium name="NARMS: The National Antimicrobial Resistance Monitoring System"/>
        </authorList>
    </citation>
    <scope>NUCLEOTIDE SEQUENCE</scope>
    <source>
        <strain evidence="4">FSIS11807106</strain>
        <strain evidence="3">FSIS1500714</strain>
    </source>
</reference>
<feature type="region of interest" description="Disordered" evidence="1">
    <location>
        <begin position="1"/>
        <end position="62"/>
    </location>
</feature>
<comment type="caution">
    <text evidence="2">The sequence shown here is derived from an EMBL/GenBank/DDBJ whole genome shotgun (WGS) entry which is preliminary data.</text>
</comment>
<reference evidence="2" key="2">
    <citation type="submission" date="2018-07" db="EMBL/GenBank/DDBJ databases">
        <authorList>
            <consortium name="GenomeTrakr network: Whole genome sequencing for foodborne pathogen traceback"/>
        </authorList>
    </citation>
    <scope>NUCLEOTIDE SEQUENCE</scope>
    <source>
        <strain evidence="2">FSIS11811659</strain>
    </source>
</reference>
<protein>
    <submittedName>
        <fullName evidence="2">Uncharacterized protein</fullName>
    </submittedName>
</protein>
<accession>A0A602T6V8</accession>